<dbReference type="PROSITE" id="PS51180">
    <property type="entry name" value="BRO1"/>
    <property type="match status" value="1"/>
</dbReference>
<keyword evidence="14" id="KW-1185">Reference proteome</keyword>
<feature type="domain" description="BRO1" evidence="11">
    <location>
        <begin position="4"/>
        <end position="448"/>
    </location>
</feature>
<feature type="coiled-coil region" evidence="9">
    <location>
        <begin position="618"/>
        <end position="648"/>
    </location>
</feature>
<dbReference type="GO" id="GO:0043328">
    <property type="term" value="P:protein transport to vacuole involved in ubiquitin-dependent protein catabolic process via the multivesicular body sorting pathway"/>
    <property type="evidence" value="ECO:0007669"/>
    <property type="project" value="TreeGrafter"/>
</dbReference>
<keyword evidence="3" id="KW-0963">Cytoplasm</keyword>
<name>A0A9P7VAB0_9ASCO</name>
<evidence type="ECO:0000256" key="9">
    <source>
        <dbReference type="SAM" id="Coils"/>
    </source>
</evidence>
<dbReference type="GO" id="GO:0004553">
    <property type="term" value="F:hydrolase activity, hydrolyzing O-glycosyl compounds"/>
    <property type="evidence" value="ECO:0007669"/>
    <property type="project" value="InterPro"/>
</dbReference>
<evidence type="ECO:0000256" key="10">
    <source>
        <dbReference type="SAM" id="MobiDB-lite"/>
    </source>
</evidence>
<dbReference type="PROSITE" id="PS51762">
    <property type="entry name" value="GH16_2"/>
    <property type="match status" value="1"/>
</dbReference>
<dbReference type="GO" id="GO:0031505">
    <property type="term" value="P:fungal-type cell wall organization"/>
    <property type="evidence" value="ECO:0007669"/>
    <property type="project" value="UniProtKB-ARBA"/>
</dbReference>
<feature type="compositionally biased region" description="Polar residues" evidence="10">
    <location>
        <begin position="835"/>
        <end position="848"/>
    </location>
</feature>
<keyword evidence="4" id="KW-0732">Signal</keyword>
<evidence type="ECO:0000256" key="5">
    <source>
        <dbReference type="ARBA" id="ARBA00022753"/>
    </source>
</evidence>
<dbReference type="CDD" id="cd02183">
    <property type="entry name" value="GH16_fungal_CRH1_transglycosylase"/>
    <property type="match status" value="1"/>
</dbReference>
<dbReference type="OrthoDB" id="2141925at2759"/>
<feature type="region of interest" description="Disordered" evidence="10">
    <location>
        <begin position="1248"/>
        <end position="1282"/>
    </location>
</feature>
<evidence type="ECO:0000259" key="11">
    <source>
        <dbReference type="PROSITE" id="PS51180"/>
    </source>
</evidence>
<dbReference type="InterPro" id="IPR038499">
    <property type="entry name" value="BRO1_sf"/>
</dbReference>
<organism evidence="13 14">
    <name type="scientific">Scheffersomyces spartinae</name>
    <dbReference type="NCBI Taxonomy" id="45513"/>
    <lineage>
        <taxon>Eukaryota</taxon>
        <taxon>Fungi</taxon>
        <taxon>Dikarya</taxon>
        <taxon>Ascomycota</taxon>
        <taxon>Saccharomycotina</taxon>
        <taxon>Pichiomycetes</taxon>
        <taxon>Debaryomycetaceae</taxon>
        <taxon>Scheffersomyces</taxon>
    </lineage>
</organism>
<feature type="compositionally biased region" description="Polar residues" evidence="10">
    <location>
        <begin position="815"/>
        <end position="828"/>
    </location>
</feature>
<keyword evidence="5" id="KW-0967">Endosome</keyword>
<feature type="region of interest" description="Disordered" evidence="10">
    <location>
        <begin position="815"/>
        <end position="875"/>
    </location>
</feature>
<dbReference type="SUPFAM" id="SSF49899">
    <property type="entry name" value="Concanavalin A-like lectins/glucanases"/>
    <property type="match status" value="1"/>
</dbReference>
<dbReference type="EMBL" id="JAHMUF010000007">
    <property type="protein sequence ID" value="KAG7194336.1"/>
    <property type="molecule type" value="Genomic_DNA"/>
</dbReference>
<dbReference type="InterPro" id="IPR004328">
    <property type="entry name" value="BRO1_dom"/>
</dbReference>
<feature type="compositionally biased region" description="Low complexity" evidence="10">
    <location>
        <begin position="1260"/>
        <end position="1278"/>
    </location>
</feature>
<dbReference type="GO" id="GO:0009277">
    <property type="term" value="C:fungal-type cell wall"/>
    <property type="evidence" value="ECO:0007669"/>
    <property type="project" value="UniProtKB-ARBA"/>
</dbReference>
<evidence type="ECO:0000313" key="14">
    <source>
        <dbReference type="Proteomes" id="UP000790833"/>
    </source>
</evidence>
<evidence type="ECO:0000256" key="7">
    <source>
        <dbReference type="ARBA" id="ARBA00023295"/>
    </source>
</evidence>
<dbReference type="FunFam" id="2.60.120.200:FF:000159">
    <property type="entry name" value="Glycosidase"/>
    <property type="match status" value="1"/>
</dbReference>
<evidence type="ECO:0000256" key="1">
    <source>
        <dbReference type="ARBA" id="ARBA00004177"/>
    </source>
</evidence>
<dbReference type="InterPro" id="IPR025304">
    <property type="entry name" value="ALIX_V_dom"/>
</dbReference>
<dbReference type="RefSeq" id="XP_043049883.1">
    <property type="nucleotide sequence ID" value="XM_043195217.1"/>
</dbReference>
<accession>A0A9P7VAB0</accession>
<dbReference type="Pfam" id="PF03097">
    <property type="entry name" value="BRO1"/>
    <property type="match status" value="1"/>
</dbReference>
<dbReference type="GO" id="GO:0005975">
    <property type="term" value="P:carbohydrate metabolic process"/>
    <property type="evidence" value="ECO:0007669"/>
    <property type="project" value="InterPro"/>
</dbReference>
<evidence type="ECO:0000256" key="4">
    <source>
        <dbReference type="ARBA" id="ARBA00022729"/>
    </source>
</evidence>
<comment type="caution">
    <text evidence="13">The sequence shown here is derived from an EMBL/GenBank/DDBJ whole genome shotgun (WGS) entry which is preliminary data.</text>
</comment>
<dbReference type="Proteomes" id="UP000790833">
    <property type="component" value="Unassembled WGS sequence"/>
</dbReference>
<evidence type="ECO:0000313" key="13">
    <source>
        <dbReference type="EMBL" id="KAG7194336.1"/>
    </source>
</evidence>
<dbReference type="Gene3D" id="1.20.140.50">
    <property type="entry name" value="alix/aip1 like domains"/>
    <property type="match status" value="1"/>
</dbReference>
<dbReference type="Pfam" id="PF13949">
    <property type="entry name" value="ALIX_LYPXL_bnd"/>
    <property type="match status" value="1"/>
</dbReference>
<comment type="subcellular location">
    <subcellularLocation>
        <location evidence="2">Cytoplasm</location>
    </subcellularLocation>
    <subcellularLocation>
        <location evidence="1">Endosome</location>
    </subcellularLocation>
</comment>
<dbReference type="GeneID" id="66117922"/>
<keyword evidence="7" id="KW-0326">Glycosidase</keyword>
<dbReference type="Pfam" id="PF00722">
    <property type="entry name" value="Glyco_hydro_16"/>
    <property type="match status" value="1"/>
</dbReference>
<dbReference type="PANTHER" id="PTHR23030:SF30">
    <property type="entry name" value="TYROSINE-PROTEIN PHOSPHATASE NON-RECEPTOR TYPE 23"/>
    <property type="match status" value="1"/>
</dbReference>
<dbReference type="Gene3D" id="1.25.40.280">
    <property type="entry name" value="alix/aip1 like domains"/>
    <property type="match status" value="1"/>
</dbReference>
<proteinExistence type="predicted"/>
<keyword evidence="6" id="KW-0378">Hydrolase</keyword>
<feature type="compositionally biased region" description="Low complexity" evidence="10">
    <location>
        <begin position="851"/>
        <end position="873"/>
    </location>
</feature>
<evidence type="ECO:0000259" key="12">
    <source>
        <dbReference type="PROSITE" id="PS51762"/>
    </source>
</evidence>
<keyword evidence="9" id="KW-0175">Coiled coil</keyword>
<dbReference type="GO" id="GO:0005768">
    <property type="term" value="C:endosome"/>
    <property type="evidence" value="ECO:0007669"/>
    <property type="project" value="UniProtKB-SubCell"/>
</dbReference>
<reference evidence="13" key="1">
    <citation type="submission" date="2021-03" db="EMBL/GenBank/DDBJ databases">
        <authorList>
            <person name="Palmer J.M."/>
        </authorList>
    </citation>
    <scope>NUCLEOTIDE SEQUENCE</scope>
    <source>
        <strain evidence="13">ARV_011</strain>
    </source>
</reference>
<evidence type="ECO:0000256" key="3">
    <source>
        <dbReference type="ARBA" id="ARBA00022490"/>
    </source>
</evidence>
<sequence>MRTYLVSFDTRKTESVDWVKPLNNYLISVYGNSDSYQTDIKAFDKLRLDFRGVSGDESGIKIAFKYYSQLELLDLRVPFLAINRLKKIKFKWYDSFDPTISHEQESIAFEKASVLFNCGMLMARVASQLYEQSLKSGGDEEKAKKSIKTYQEAAGIFQYLTENFVHAPSADLSKSTCQFLIKLMLAQSHEVFMYRLINTDLDQTKNSLISKLCSSAALHYEDCNKMLQILQSDEVPIAEYGLVTDDELDGGDVDQQLATSTFDDPDSTQVTAKVSQLCLDVISYKLVYYKALTYYYAGLQLEKAKKYGNAIAYMNKSLEVLESMPDSVWKTLSKSDRYIVHELFEDYKFQMDSLTIRLEELNRDNDYIYHEIIPTQSSLEEIKPMDSSKIIPIGDNELFKQSNETAYSHFLTNVVPMNIHELMSLYSEEKSELLRNNMDLVDVSNEEVSSALEYLNMPIAVVNLKQIFKQSKDDEQQKHQQTIDPLTISHANEISASVTKDEANKDQIIRLRKDIWDNITEIESILSRHVEPSFTKFKDELIQLKRSLYNASNLDKKVFENITTENQLLLNTLRLGPKLKQFDDMFSLNWNNNNNNKSTLNAEISLLDLDDSMLNKLLDTIEKDIKHIEDLLNDLNVLKANKAALIDALKKEIHSDDISNILILNSRVKLESEIKLVIFPEELKKFSPYDEELDKLVSEQKRKVKHLTESWNQLIENDAVKNLQTLKLNGDQKTKEITEKINDFYNNNWKPYSSGLKRSADFYQQLYEFSVNVKNSILDEESKVSFQRQKSDYFNMESSFNQINLGSNQNQNQRFAQQPNGYQHQQSAPALPPKRSSQQMGFTASQGPGSYPAQYPAQYPTTPTQQQPPQLQQHSGYGEANQMYGSGPTDDKHAFITKKEMLSKGHYPKLGSLLLIFVGIINLVSATTYCNSTAGSCPEDLPCCSQYGECGTGAYCLGGCNIRFSYNISACMPQPRMSSFDTVFQSTDQVLSQDEYLGNASETEWIYTGNIAEHDNALLVQMRNNSGGTVISSSKYLWYGRVGANLKTSHDRGVITAFILFSDVQDEIDFESVGYNLTNPQTNYYALGILNYTNARNTSVSNTFENYHYYEIDWNEDRVDWYIDGEKVRTLEKADTYNETTDEYDYPQTPSRIQFSLWPGGAAGNGLGTIEWAGGAINWDSEDIQKYGYYYAYLQNITVKSYDLPEGVALKGNSSNSNDYHAFLYNSTHGRQKNVVLTNKETIIGGNEAVGWDPMVDDNSSSSSSSSSSGSGSSSGSSKTNLKLSTNTGLNIPTLVTNGAATTKAGATSTHAYNSENGVGGFIQNAKLTSSSLAGEGAIAYGSFNEILGGLSAALIGLLSMIM</sequence>
<gene>
    <name evidence="13" type="primary">BRO1</name>
    <name evidence="13" type="ORF">KQ657_004548</name>
</gene>
<dbReference type="InterPro" id="IPR000757">
    <property type="entry name" value="Beta-glucanase-like"/>
</dbReference>
<evidence type="ECO:0000256" key="6">
    <source>
        <dbReference type="ARBA" id="ARBA00022801"/>
    </source>
</evidence>
<feature type="domain" description="GH16" evidence="12">
    <location>
        <begin position="978"/>
        <end position="1196"/>
    </location>
</feature>
<dbReference type="CDD" id="cd06923">
    <property type="entry name" value="ChtBD1_GH16"/>
    <property type="match status" value="1"/>
</dbReference>
<dbReference type="PANTHER" id="PTHR23030">
    <property type="entry name" value="PCD6 INTERACTING PROTEIN-RELATED"/>
    <property type="match status" value="1"/>
</dbReference>
<dbReference type="InterPro" id="IPR013320">
    <property type="entry name" value="ConA-like_dom_sf"/>
</dbReference>
<dbReference type="SMART" id="SM01041">
    <property type="entry name" value="BRO1"/>
    <property type="match status" value="1"/>
</dbReference>
<dbReference type="Gene3D" id="1.20.120.560">
    <property type="entry name" value="alix/aip1 in complex with the ypdl late domain"/>
    <property type="match status" value="1"/>
</dbReference>
<protein>
    <recommendedName>
        <fullName evidence="8">BRO domain-containing protein 1</fullName>
    </recommendedName>
</protein>
<dbReference type="Gene3D" id="2.60.120.200">
    <property type="match status" value="1"/>
</dbReference>
<evidence type="ECO:0000256" key="8">
    <source>
        <dbReference type="ARBA" id="ARBA00041284"/>
    </source>
</evidence>
<evidence type="ECO:0000256" key="2">
    <source>
        <dbReference type="ARBA" id="ARBA00004496"/>
    </source>
</evidence>